<dbReference type="HOGENOM" id="CLU_089696_3_2_1"/>
<accession>A0A0C3BFV9</accession>
<keyword evidence="4" id="KW-1185">Reference proteome</keyword>
<dbReference type="AlphaFoldDB" id="A0A0C3BFV9"/>
<reference evidence="3 4" key="1">
    <citation type="submission" date="2014-04" db="EMBL/GenBank/DDBJ databases">
        <authorList>
            <consortium name="DOE Joint Genome Institute"/>
            <person name="Kuo A."/>
            <person name="Zuccaro A."/>
            <person name="Kohler A."/>
            <person name="Nagy L.G."/>
            <person name="Floudas D."/>
            <person name="Copeland A."/>
            <person name="Barry K.W."/>
            <person name="Cichocki N."/>
            <person name="Veneault-Fourrey C."/>
            <person name="LaButti K."/>
            <person name="Lindquist E.A."/>
            <person name="Lipzen A."/>
            <person name="Lundell T."/>
            <person name="Morin E."/>
            <person name="Murat C."/>
            <person name="Sun H."/>
            <person name="Tunlid A."/>
            <person name="Henrissat B."/>
            <person name="Grigoriev I.V."/>
            <person name="Hibbett D.S."/>
            <person name="Martin F."/>
            <person name="Nordberg H.P."/>
            <person name="Cantor M.N."/>
            <person name="Hua S.X."/>
        </authorList>
    </citation>
    <scope>NUCLEOTIDE SEQUENCE [LARGE SCALE GENOMIC DNA]</scope>
    <source>
        <strain evidence="3 4">MAFF 305830</strain>
    </source>
</reference>
<dbReference type="InterPro" id="IPR037143">
    <property type="entry name" value="4-PPantetheinyl_Trfase_dom_sf"/>
</dbReference>
<sequence length="163" mass="18290">MIVGIGTDILQLSRLQAWPLKRLQRLSNRILTTNEHRLLVDISGTRLHGSPGSEQEGGSHQDLIRFLGVRWAAKEALYKAVYPYRKLQWKDVELLPIHPEGGIRDEKKPVLDREQPFSSKLHATFTRSLPLTVNDATLPFLKTHVSISHDGGLVVAMVVVEGT</sequence>
<dbReference type="HAMAP" id="MF_00101">
    <property type="entry name" value="AcpS"/>
    <property type="match status" value="1"/>
</dbReference>
<dbReference type="SUPFAM" id="SSF56214">
    <property type="entry name" value="4'-phosphopantetheinyl transferase"/>
    <property type="match status" value="1"/>
</dbReference>
<name>A0A0C3BFV9_SERVB</name>
<proteinExistence type="inferred from homology"/>
<keyword evidence="1" id="KW-0808">Transferase</keyword>
<gene>
    <name evidence="3" type="ORF">M408DRAFT_327962</name>
</gene>
<evidence type="ECO:0000313" key="3">
    <source>
        <dbReference type="EMBL" id="KIM31069.1"/>
    </source>
</evidence>
<organism evidence="3 4">
    <name type="scientific">Serendipita vermifera MAFF 305830</name>
    <dbReference type="NCBI Taxonomy" id="933852"/>
    <lineage>
        <taxon>Eukaryota</taxon>
        <taxon>Fungi</taxon>
        <taxon>Dikarya</taxon>
        <taxon>Basidiomycota</taxon>
        <taxon>Agaricomycotina</taxon>
        <taxon>Agaricomycetes</taxon>
        <taxon>Sebacinales</taxon>
        <taxon>Serendipitaceae</taxon>
        <taxon>Serendipita</taxon>
    </lineage>
</organism>
<dbReference type="GO" id="GO:0008897">
    <property type="term" value="F:holo-[acyl-carrier-protein] synthase activity"/>
    <property type="evidence" value="ECO:0007669"/>
    <property type="project" value="InterPro"/>
</dbReference>
<dbReference type="Proteomes" id="UP000054097">
    <property type="component" value="Unassembled WGS sequence"/>
</dbReference>
<evidence type="ECO:0000313" key="4">
    <source>
        <dbReference type="Proteomes" id="UP000054097"/>
    </source>
</evidence>
<dbReference type="Gene3D" id="3.90.470.20">
    <property type="entry name" value="4'-phosphopantetheinyl transferase domain"/>
    <property type="match status" value="1"/>
</dbReference>
<dbReference type="Pfam" id="PF01648">
    <property type="entry name" value="ACPS"/>
    <property type="match status" value="1"/>
</dbReference>
<dbReference type="OrthoDB" id="15433at2759"/>
<dbReference type="InterPro" id="IPR002582">
    <property type="entry name" value="ACPS"/>
</dbReference>
<evidence type="ECO:0000256" key="1">
    <source>
        <dbReference type="ARBA" id="ARBA00022679"/>
    </source>
</evidence>
<dbReference type="InterPro" id="IPR008278">
    <property type="entry name" value="4-PPantetheinyl_Trfase_dom"/>
</dbReference>
<dbReference type="GO" id="GO:0000287">
    <property type="term" value="F:magnesium ion binding"/>
    <property type="evidence" value="ECO:0007669"/>
    <property type="project" value="InterPro"/>
</dbReference>
<evidence type="ECO:0000259" key="2">
    <source>
        <dbReference type="Pfam" id="PF01648"/>
    </source>
</evidence>
<dbReference type="EMBL" id="KN824283">
    <property type="protein sequence ID" value="KIM31069.1"/>
    <property type="molecule type" value="Genomic_DNA"/>
</dbReference>
<feature type="domain" description="4'-phosphopantetheinyl transferase" evidence="2">
    <location>
        <begin position="4"/>
        <end position="101"/>
    </location>
</feature>
<protein>
    <recommendedName>
        <fullName evidence="2">4'-phosphopantetheinyl transferase domain-containing protein</fullName>
    </recommendedName>
</protein>
<dbReference type="STRING" id="933852.A0A0C3BFV9"/>
<reference evidence="4" key="2">
    <citation type="submission" date="2015-01" db="EMBL/GenBank/DDBJ databases">
        <title>Evolutionary Origins and Diversification of the Mycorrhizal Mutualists.</title>
        <authorList>
            <consortium name="DOE Joint Genome Institute"/>
            <consortium name="Mycorrhizal Genomics Consortium"/>
            <person name="Kohler A."/>
            <person name="Kuo A."/>
            <person name="Nagy L.G."/>
            <person name="Floudas D."/>
            <person name="Copeland A."/>
            <person name="Barry K.W."/>
            <person name="Cichocki N."/>
            <person name="Veneault-Fourrey C."/>
            <person name="LaButti K."/>
            <person name="Lindquist E.A."/>
            <person name="Lipzen A."/>
            <person name="Lundell T."/>
            <person name="Morin E."/>
            <person name="Murat C."/>
            <person name="Riley R."/>
            <person name="Ohm R."/>
            <person name="Sun H."/>
            <person name="Tunlid A."/>
            <person name="Henrissat B."/>
            <person name="Grigoriev I.V."/>
            <person name="Hibbett D.S."/>
            <person name="Martin F."/>
        </authorList>
    </citation>
    <scope>NUCLEOTIDE SEQUENCE [LARGE SCALE GENOMIC DNA]</scope>
    <source>
        <strain evidence="4">MAFF 305830</strain>
    </source>
</reference>
<dbReference type="GO" id="GO:0006633">
    <property type="term" value="P:fatty acid biosynthetic process"/>
    <property type="evidence" value="ECO:0007669"/>
    <property type="project" value="InterPro"/>
</dbReference>